<dbReference type="EMBL" id="JACIVD010000069">
    <property type="protein sequence ID" value="MBB1124164.1"/>
    <property type="molecule type" value="Genomic_DNA"/>
</dbReference>
<sequence>MSTIFIVGSSSGIGKATAKLFAEKGWTVIATMRSPEKETELTSYQNVFIYPLDVTKPEQISKTVLKVLEKHEVDVLFNNAGYGMKSRFEDMTEEAMQKSLNTNLLGMIRVTQKFIPYFKKKKSGLILTTTSLAGEMGLALDGIYAADKWAVTGVCEMLYHELAPFGIQVKIIVPGVVKTGFKMEASAMPGFDQLLKNQTEMLMPDTDNLESPEEVAQDIYKAVTDKDSDRMCYVTGKITKELYEKRQELGDEAFRKYIRDRLLKNTTSEIKK</sequence>
<dbReference type="GO" id="GO:0005829">
    <property type="term" value="C:cytosol"/>
    <property type="evidence" value="ECO:0007669"/>
    <property type="project" value="TreeGrafter"/>
</dbReference>
<evidence type="ECO:0000256" key="3">
    <source>
        <dbReference type="RuleBase" id="RU000363"/>
    </source>
</evidence>
<gene>
    <name evidence="4" type="ORF">H5S41_09380</name>
</gene>
<dbReference type="PRINTS" id="PR00081">
    <property type="entry name" value="GDHRDH"/>
</dbReference>
<accession>A0A839H363</accession>
<dbReference type="SUPFAM" id="SSF51735">
    <property type="entry name" value="NAD(P)-binding Rossmann-fold domains"/>
    <property type="match status" value="1"/>
</dbReference>
<protein>
    <submittedName>
        <fullName evidence="4">SDR family oxidoreductase</fullName>
    </submittedName>
</protein>
<dbReference type="InterPro" id="IPR036291">
    <property type="entry name" value="NAD(P)-bd_dom_sf"/>
</dbReference>
<evidence type="ECO:0000256" key="2">
    <source>
        <dbReference type="ARBA" id="ARBA00023002"/>
    </source>
</evidence>
<dbReference type="InterPro" id="IPR002347">
    <property type="entry name" value="SDR_fam"/>
</dbReference>
<dbReference type="RefSeq" id="WP_182603108.1">
    <property type="nucleotide sequence ID" value="NZ_JACIVD010000069.1"/>
</dbReference>
<comment type="caution">
    <text evidence="4">The sequence shown here is derived from an EMBL/GenBank/DDBJ whole genome shotgun (WGS) entry which is preliminary data.</text>
</comment>
<keyword evidence="2" id="KW-0560">Oxidoreductase</keyword>
<dbReference type="GO" id="GO:0016491">
    <property type="term" value="F:oxidoreductase activity"/>
    <property type="evidence" value="ECO:0007669"/>
    <property type="project" value="UniProtKB-KW"/>
</dbReference>
<dbReference type="Gene3D" id="3.40.50.720">
    <property type="entry name" value="NAD(P)-binding Rossmann-like Domain"/>
    <property type="match status" value="1"/>
</dbReference>
<dbReference type="Pfam" id="PF00106">
    <property type="entry name" value="adh_short"/>
    <property type="match status" value="1"/>
</dbReference>
<name>A0A839H363_9LACO</name>
<dbReference type="PANTHER" id="PTHR43391">
    <property type="entry name" value="RETINOL DEHYDROGENASE-RELATED"/>
    <property type="match status" value="1"/>
</dbReference>
<dbReference type="PANTHER" id="PTHR43391:SF86">
    <property type="entry name" value="SHORT-CHAIN DEHYDROGENASE_REDUCTASE FAMILY PROTEIN"/>
    <property type="match status" value="1"/>
</dbReference>
<organism evidence="4 5">
    <name type="scientific">Limosilactobacillus albertensis</name>
    <dbReference type="NCBI Taxonomy" id="2759752"/>
    <lineage>
        <taxon>Bacteria</taxon>
        <taxon>Bacillati</taxon>
        <taxon>Bacillota</taxon>
        <taxon>Bacilli</taxon>
        <taxon>Lactobacillales</taxon>
        <taxon>Lactobacillaceae</taxon>
        <taxon>Limosilactobacillus</taxon>
    </lineage>
</organism>
<dbReference type="PRINTS" id="PR00080">
    <property type="entry name" value="SDRFAMILY"/>
</dbReference>
<dbReference type="CDD" id="cd05374">
    <property type="entry name" value="17beta-HSD-like_SDR_c"/>
    <property type="match status" value="1"/>
</dbReference>
<dbReference type="AlphaFoldDB" id="A0A839H363"/>
<proteinExistence type="inferred from homology"/>
<dbReference type="Proteomes" id="UP000547628">
    <property type="component" value="Unassembled WGS sequence"/>
</dbReference>
<comment type="similarity">
    <text evidence="1 3">Belongs to the short-chain dehydrogenases/reductases (SDR) family.</text>
</comment>
<evidence type="ECO:0000256" key="1">
    <source>
        <dbReference type="ARBA" id="ARBA00006484"/>
    </source>
</evidence>
<reference evidence="4 5" key="1">
    <citation type="submission" date="2020-07" db="EMBL/GenBank/DDBJ databases">
        <title>Description of Limosilactobacillus balticus sp. nov., Limosilactobacillus agrestis sp. nov., Limosilactobacillus albertensis sp. nov., Limosilactobacillus rudii sp. nov., Limosilactobacillus fastidiosus sp. nov., five novel Limosilactobacillus species isolated from the vertebrate gastrointestinal tract, and proposal of 6 subspecies of Limosilactobacillus reuteri adapted to the gastrointestinal tract of specific vertebrate hosts.</title>
        <authorList>
            <person name="Li F."/>
            <person name="Cheng C."/>
            <person name="Zheng J."/>
            <person name="Quevedo R.M."/>
            <person name="Li J."/>
            <person name="Roos S."/>
            <person name="Gaenzle M.G."/>
            <person name="Walter J."/>
        </authorList>
    </citation>
    <scope>NUCLEOTIDE SEQUENCE [LARGE SCALE GENOMIC DNA]</scope>
    <source>
        <strain evidence="4 5">Lr3000</strain>
    </source>
</reference>
<evidence type="ECO:0000313" key="4">
    <source>
        <dbReference type="EMBL" id="MBB1124164.1"/>
    </source>
</evidence>
<evidence type="ECO:0000313" key="5">
    <source>
        <dbReference type="Proteomes" id="UP000547628"/>
    </source>
</evidence>